<dbReference type="HOGENOM" id="CLU_088255_3_0_6"/>
<dbReference type="STRING" id="1085623.GNIT_2843"/>
<feature type="chain" id="PRO_5003467387" evidence="2">
    <location>
        <begin position="25"/>
        <end position="239"/>
    </location>
</feature>
<dbReference type="InterPro" id="IPR013766">
    <property type="entry name" value="Thioredoxin_domain"/>
</dbReference>
<dbReference type="PROSITE" id="PS51257">
    <property type="entry name" value="PROKAR_LIPOPROTEIN"/>
    <property type="match status" value="1"/>
</dbReference>
<dbReference type="KEGG" id="gni:GNIT_2843"/>
<dbReference type="AlphaFoldDB" id="G4QMI8"/>
<protein>
    <submittedName>
        <fullName evidence="4">Thiol:disulfide interchange protein DsbA</fullName>
    </submittedName>
</protein>
<organism evidence="4 5">
    <name type="scientific">Glaciecola nitratireducens (strain JCM 12485 / KCTC 12276 / FR1064)</name>
    <dbReference type="NCBI Taxonomy" id="1085623"/>
    <lineage>
        <taxon>Bacteria</taxon>
        <taxon>Pseudomonadati</taxon>
        <taxon>Pseudomonadota</taxon>
        <taxon>Gammaproteobacteria</taxon>
        <taxon>Alteromonadales</taxon>
        <taxon>Alteromonadaceae</taxon>
        <taxon>Brumicola</taxon>
    </lineage>
</organism>
<evidence type="ECO:0000256" key="2">
    <source>
        <dbReference type="SAM" id="SignalP"/>
    </source>
</evidence>
<gene>
    <name evidence="4" type="primary">dsbA</name>
    <name evidence="4" type="ordered locus">GNIT_2843</name>
</gene>
<dbReference type="InterPro" id="IPR050824">
    <property type="entry name" value="Thiol_disulfide_DsbA"/>
</dbReference>
<evidence type="ECO:0000256" key="1">
    <source>
        <dbReference type="ARBA" id="ARBA00022729"/>
    </source>
</evidence>
<dbReference type="PANTHER" id="PTHR35891:SF3">
    <property type="entry name" value="THIOL:DISULFIDE INTERCHANGE PROTEIN DSBL"/>
    <property type="match status" value="1"/>
</dbReference>
<reference evidence="4 5" key="1">
    <citation type="journal article" date="2011" name="J. Bacteriol.">
        <title>Complete genome sequence of seawater bacterium Glaciecola nitratireducens FR1064T.</title>
        <authorList>
            <person name="Bian F."/>
            <person name="Qin Q.L."/>
            <person name="Xie B.B."/>
            <person name="Shu Y.L."/>
            <person name="Zhang X.Y."/>
            <person name="Yu Y."/>
            <person name="Chen B."/>
            <person name="Chen X.L."/>
            <person name="Zhou B.C."/>
            <person name="Zhang Y.Z."/>
        </authorList>
    </citation>
    <scope>NUCLEOTIDE SEQUENCE [LARGE SCALE GENOMIC DNA]</scope>
    <source>
        <strain evidence="5">JCM 12485 / KCTC 12276 / FR1064</strain>
    </source>
</reference>
<dbReference type="SUPFAM" id="SSF52833">
    <property type="entry name" value="Thioredoxin-like"/>
    <property type="match status" value="1"/>
</dbReference>
<dbReference type="Proteomes" id="UP000009282">
    <property type="component" value="Chromosome"/>
</dbReference>
<dbReference type="CDD" id="cd03019">
    <property type="entry name" value="DsbA_DsbA"/>
    <property type="match status" value="1"/>
</dbReference>
<evidence type="ECO:0000313" key="5">
    <source>
        <dbReference type="Proteomes" id="UP000009282"/>
    </source>
</evidence>
<dbReference type="InterPro" id="IPR023205">
    <property type="entry name" value="DsbA/DsbL"/>
</dbReference>
<name>G4QMI8_GLANF</name>
<feature type="domain" description="Thioredoxin" evidence="3">
    <location>
        <begin position="40"/>
        <end position="194"/>
    </location>
</feature>
<accession>G4QMI8</accession>
<keyword evidence="5" id="KW-1185">Reference proteome</keyword>
<dbReference type="Pfam" id="PF13462">
    <property type="entry name" value="Thioredoxin_4"/>
    <property type="match status" value="1"/>
</dbReference>
<dbReference type="eggNOG" id="COG1651">
    <property type="taxonomic scope" value="Bacteria"/>
</dbReference>
<evidence type="ECO:0000259" key="3">
    <source>
        <dbReference type="PROSITE" id="PS51352"/>
    </source>
</evidence>
<dbReference type="PROSITE" id="PS51352">
    <property type="entry name" value="THIOREDOXIN_2"/>
    <property type="match status" value="1"/>
</dbReference>
<sequence>MTKSSIILFAALLFSLTLSGCSEAPPPPSSSVDTVAEAEADLQQPVAVSPLMPSKWIEGTHYNVIADSASEQKQVVEYFSFWCPACYGFEAVADQIKSKLADDVTFRKVHVNFMGFTTPDIQEQATKAMLIGRQMGTEELMNAAIFGHIHEQKQKIEGMSDLRQLFISYDISGADFDSTLTTDELTAAFEQNNNEITQFKEHLNSVPNIVVNGKYQAKFTREMTLLDVVELVNWLSQQK</sequence>
<dbReference type="InterPro" id="IPR012336">
    <property type="entry name" value="Thioredoxin-like_fold"/>
</dbReference>
<feature type="signal peptide" evidence="2">
    <location>
        <begin position="1"/>
        <end position="24"/>
    </location>
</feature>
<dbReference type="Gene3D" id="3.40.30.10">
    <property type="entry name" value="Glutaredoxin"/>
    <property type="match status" value="1"/>
</dbReference>
<evidence type="ECO:0000313" key="4">
    <source>
        <dbReference type="EMBL" id="AEP30940.1"/>
    </source>
</evidence>
<dbReference type="PANTHER" id="PTHR35891">
    <property type="entry name" value="THIOL:DISULFIDE INTERCHANGE PROTEIN DSBA"/>
    <property type="match status" value="1"/>
</dbReference>
<keyword evidence="1 2" id="KW-0732">Signal</keyword>
<dbReference type="OrthoDB" id="9784896at2"/>
<dbReference type="RefSeq" id="WP_014109813.1">
    <property type="nucleotide sequence ID" value="NC_016041.1"/>
</dbReference>
<dbReference type="EMBL" id="CP003060">
    <property type="protein sequence ID" value="AEP30940.1"/>
    <property type="molecule type" value="Genomic_DNA"/>
</dbReference>
<dbReference type="InterPro" id="IPR036249">
    <property type="entry name" value="Thioredoxin-like_sf"/>
</dbReference>
<proteinExistence type="predicted"/>